<keyword evidence="2" id="KW-0472">Membrane</keyword>
<reference evidence="4" key="1">
    <citation type="journal article" date="2005" name="Nature">
        <title>The map-based sequence of the rice genome.</title>
        <authorList>
            <consortium name="International rice genome sequencing project (IRGSP)"/>
            <person name="Matsumoto T."/>
            <person name="Wu J."/>
            <person name="Kanamori H."/>
            <person name="Katayose Y."/>
            <person name="Fujisawa M."/>
            <person name="Namiki N."/>
            <person name="Mizuno H."/>
            <person name="Yamamoto K."/>
            <person name="Antonio B.A."/>
            <person name="Baba T."/>
            <person name="Sakata K."/>
            <person name="Nagamura Y."/>
            <person name="Aoki H."/>
            <person name="Arikawa K."/>
            <person name="Arita K."/>
            <person name="Bito T."/>
            <person name="Chiden Y."/>
            <person name="Fujitsuka N."/>
            <person name="Fukunaka R."/>
            <person name="Hamada M."/>
            <person name="Harada C."/>
            <person name="Hayashi A."/>
            <person name="Hijishita S."/>
            <person name="Honda M."/>
            <person name="Hosokawa S."/>
            <person name="Ichikawa Y."/>
            <person name="Idonuma A."/>
            <person name="Iijima M."/>
            <person name="Ikeda M."/>
            <person name="Ikeno M."/>
            <person name="Ito K."/>
            <person name="Ito S."/>
            <person name="Ito T."/>
            <person name="Ito Y."/>
            <person name="Ito Y."/>
            <person name="Iwabuchi A."/>
            <person name="Kamiya K."/>
            <person name="Karasawa W."/>
            <person name="Kurita K."/>
            <person name="Katagiri S."/>
            <person name="Kikuta A."/>
            <person name="Kobayashi H."/>
            <person name="Kobayashi N."/>
            <person name="Machita K."/>
            <person name="Maehara T."/>
            <person name="Masukawa M."/>
            <person name="Mizubayashi T."/>
            <person name="Mukai Y."/>
            <person name="Nagasaki H."/>
            <person name="Nagata Y."/>
            <person name="Naito S."/>
            <person name="Nakashima M."/>
            <person name="Nakama Y."/>
            <person name="Nakamichi Y."/>
            <person name="Nakamura M."/>
            <person name="Meguro A."/>
            <person name="Negishi M."/>
            <person name="Ohta I."/>
            <person name="Ohta T."/>
            <person name="Okamoto M."/>
            <person name="Ono N."/>
            <person name="Saji S."/>
            <person name="Sakaguchi M."/>
            <person name="Sakai K."/>
            <person name="Shibata M."/>
            <person name="Shimokawa T."/>
            <person name="Song J."/>
            <person name="Takazaki Y."/>
            <person name="Terasawa K."/>
            <person name="Tsugane M."/>
            <person name="Tsuji K."/>
            <person name="Ueda S."/>
            <person name="Waki K."/>
            <person name="Yamagata H."/>
            <person name="Yamamoto M."/>
            <person name="Yamamoto S."/>
            <person name="Yamane H."/>
            <person name="Yoshiki S."/>
            <person name="Yoshihara R."/>
            <person name="Yukawa K."/>
            <person name="Zhong H."/>
            <person name="Yano M."/>
            <person name="Yuan Q."/>
            <person name="Ouyang S."/>
            <person name="Liu J."/>
            <person name="Jones K.M."/>
            <person name="Gansberger K."/>
            <person name="Moffat K."/>
            <person name="Hill J."/>
            <person name="Bera J."/>
            <person name="Fadrosh D."/>
            <person name="Jin S."/>
            <person name="Johri S."/>
            <person name="Kim M."/>
            <person name="Overton L."/>
            <person name="Reardon M."/>
            <person name="Tsitrin T."/>
            <person name="Vuong H."/>
            <person name="Weaver B."/>
            <person name="Ciecko A."/>
            <person name="Tallon L."/>
            <person name="Jackson J."/>
            <person name="Pai G."/>
            <person name="Aken S.V."/>
            <person name="Utterback T."/>
            <person name="Reidmuller S."/>
            <person name="Feldblyum T."/>
            <person name="Hsiao J."/>
            <person name="Zismann V."/>
            <person name="Iobst S."/>
            <person name="de Vazeille A.R."/>
            <person name="Buell C.R."/>
            <person name="Ying K."/>
            <person name="Li Y."/>
            <person name="Lu T."/>
            <person name="Huang Y."/>
            <person name="Zhao Q."/>
            <person name="Feng Q."/>
            <person name="Zhang L."/>
            <person name="Zhu J."/>
            <person name="Weng Q."/>
            <person name="Mu J."/>
            <person name="Lu Y."/>
            <person name="Fan D."/>
            <person name="Liu Y."/>
            <person name="Guan J."/>
            <person name="Zhang Y."/>
            <person name="Yu S."/>
            <person name="Liu X."/>
            <person name="Zhang Y."/>
            <person name="Hong G."/>
            <person name="Han B."/>
            <person name="Choisne N."/>
            <person name="Demange N."/>
            <person name="Orjeda G."/>
            <person name="Samain S."/>
            <person name="Cattolico L."/>
            <person name="Pelletier E."/>
            <person name="Couloux A."/>
            <person name="Segurens B."/>
            <person name="Wincker P."/>
            <person name="D'Hont A."/>
            <person name="Scarpelli C."/>
            <person name="Weissenbach J."/>
            <person name="Salanoubat M."/>
            <person name="Quetier F."/>
            <person name="Yu Y."/>
            <person name="Kim H.R."/>
            <person name="Rambo T."/>
            <person name="Currie J."/>
            <person name="Collura K."/>
            <person name="Luo M."/>
            <person name="Yang T."/>
            <person name="Ammiraju J.S.S."/>
            <person name="Engler F."/>
            <person name="Soderlund C."/>
            <person name="Wing R.A."/>
            <person name="Palmer L.E."/>
            <person name="de la Bastide M."/>
            <person name="Spiegel L."/>
            <person name="Nascimento L."/>
            <person name="Zutavern T."/>
            <person name="O'Shaughnessy A."/>
            <person name="Dike S."/>
            <person name="Dedhia N."/>
            <person name="Preston R."/>
            <person name="Balija V."/>
            <person name="McCombie W.R."/>
            <person name="Chow T."/>
            <person name="Chen H."/>
            <person name="Chung M."/>
            <person name="Chen C."/>
            <person name="Shaw J."/>
            <person name="Wu H."/>
            <person name="Hsiao K."/>
            <person name="Chao Y."/>
            <person name="Chu M."/>
            <person name="Cheng C."/>
            <person name="Hour A."/>
            <person name="Lee P."/>
            <person name="Lin S."/>
            <person name="Lin Y."/>
            <person name="Liou J."/>
            <person name="Liu S."/>
            <person name="Hsing Y."/>
            <person name="Raghuvanshi S."/>
            <person name="Mohanty A."/>
            <person name="Bharti A.K."/>
            <person name="Gaur A."/>
            <person name="Gupta V."/>
            <person name="Kumar D."/>
            <person name="Ravi V."/>
            <person name="Vij S."/>
            <person name="Kapur A."/>
            <person name="Khurana P."/>
            <person name="Khurana P."/>
            <person name="Khurana J.P."/>
            <person name="Tyagi A.K."/>
            <person name="Gaikwad K."/>
            <person name="Singh A."/>
            <person name="Dalal V."/>
            <person name="Srivastava S."/>
            <person name="Dixit A."/>
            <person name="Pal A.K."/>
            <person name="Ghazi I.A."/>
            <person name="Yadav M."/>
            <person name="Pandit A."/>
            <person name="Bhargava A."/>
            <person name="Sureshbabu K."/>
            <person name="Batra K."/>
            <person name="Sharma T.R."/>
            <person name="Mohapatra T."/>
            <person name="Singh N.K."/>
            <person name="Messing J."/>
            <person name="Nelson A.B."/>
            <person name="Fuks G."/>
            <person name="Kavchok S."/>
            <person name="Keizer G."/>
            <person name="Linton E."/>
            <person name="Llaca V."/>
            <person name="Song R."/>
            <person name="Tanyolac B."/>
            <person name="Young S."/>
            <person name="Ho-Il K."/>
            <person name="Hahn J.H."/>
            <person name="Sangsakoo G."/>
            <person name="Vanavichit A."/>
            <person name="de Mattos Luiz.A.T."/>
            <person name="Zimmer P.D."/>
            <person name="Malone G."/>
            <person name="Dellagostin O."/>
            <person name="de Oliveira A.C."/>
            <person name="Bevan M."/>
            <person name="Bancroft I."/>
            <person name="Minx P."/>
            <person name="Cordum H."/>
            <person name="Wilson R."/>
            <person name="Cheng Z."/>
            <person name="Jin W."/>
            <person name="Jiang J."/>
            <person name="Leong S.A."/>
            <person name="Iwama H."/>
            <person name="Gojobori T."/>
            <person name="Itoh T."/>
            <person name="Niimura Y."/>
            <person name="Fujii Y."/>
            <person name="Habara T."/>
            <person name="Sakai H."/>
            <person name="Sato Y."/>
            <person name="Wilson G."/>
            <person name="Kumar K."/>
            <person name="McCouch S."/>
            <person name="Juretic N."/>
            <person name="Hoen D."/>
            <person name="Wright S."/>
            <person name="Bruskiewich R."/>
            <person name="Bureau T."/>
            <person name="Miyao A."/>
            <person name="Hirochika H."/>
            <person name="Nishikawa T."/>
            <person name="Kadowaki K."/>
            <person name="Sugiura M."/>
            <person name="Burr B."/>
            <person name="Sasaki T."/>
        </authorList>
    </citation>
    <scope>NUCLEOTIDE SEQUENCE [LARGE SCALE GENOMIC DNA]</scope>
    <source>
        <strain evidence="4">cv. Nipponbare</strain>
    </source>
</reference>
<proteinExistence type="predicted"/>
<keyword evidence="2" id="KW-1133">Transmembrane helix</keyword>
<evidence type="ECO:0000256" key="1">
    <source>
        <dbReference type="SAM" id="MobiDB-lite"/>
    </source>
</evidence>
<gene>
    <name evidence="3" type="primary">OSJNBa0052E20.5</name>
</gene>
<accession>Q6AUJ6</accession>
<dbReference type="Proteomes" id="UP000000763">
    <property type="component" value="Chromosome 5"/>
</dbReference>
<feature type="compositionally biased region" description="Basic and acidic residues" evidence="1">
    <location>
        <begin position="91"/>
        <end position="102"/>
    </location>
</feature>
<feature type="region of interest" description="Disordered" evidence="1">
    <location>
        <begin position="154"/>
        <end position="219"/>
    </location>
</feature>
<feature type="region of interest" description="Disordered" evidence="1">
    <location>
        <begin position="231"/>
        <end position="306"/>
    </location>
</feature>
<feature type="transmembrane region" description="Helical" evidence="2">
    <location>
        <begin position="352"/>
        <end position="373"/>
    </location>
</feature>
<keyword evidence="2" id="KW-0812">Transmembrane</keyword>
<dbReference type="EMBL" id="AC121364">
    <property type="protein sequence ID" value="AAT93948.1"/>
    <property type="molecule type" value="Genomic_DNA"/>
</dbReference>
<feature type="transmembrane region" description="Helical" evidence="2">
    <location>
        <begin position="26"/>
        <end position="43"/>
    </location>
</feature>
<evidence type="ECO:0000313" key="3">
    <source>
        <dbReference type="EMBL" id="AAT93948.1"/>
    </source>
</evidence>
<feature type="compositionally biased region" description="Low complexity" evidence="1">
    <location>
        <begin position="277"/>
        <end position="288"/>
    </location>
</feature>
<name>Q6AUJ6_ORYSJ</name>
<protein>
    <submittedName>
        <fullName evidence="3">Uncharacterized protein</fullName>
    </submittedName>
</protein>
<sequence length="382" mass="40947">MGLPGRRNPLLSARRAAASLRRSRRLPVYVAAVFFVASVLLMFRDEILYLTTARSPSSSLPTTGGSAGGAGLARKEELVSVNKPVLLGHGGKPEKHHSVTERHRPKVSAKRRPNKKAAKAARKKFMASPSVAAGAEVNVPETCNLSKGKWEADGEDVGGVRRGGSDRGVQESARHMGDLGERQRRPGPHVRVLHERLPSSHQPGGVGQPGRGAVREGGRAGAELARPAVAGHGLGHVPRGEERVPRRGARPGHVRGRDGDVGAPQGRAHVGAHHPSGPRADAGAAGRPGHVRGLHPLVPPRRPRRLEPHALRPYPLQAAGGGRSRGVTDHMCTDTVCLFVRSLMGCQLPARLVLVFAFRFCCFSIIIFSYARYKGGGWWRSR</sequence>
<reference evidence="4" key="2">
    <citation type="journal article" date="2008" name="Nucleic Acids Res.">
        <title>The rice annotation project database (RAP-DB): 2008 update.</title>
        <authorList>
            <consortium name="The rice annotation project (RAP)"/>
        </authorList>
    </citation>
    <scope>GENOME REANNOTATION</scope>
    <source>
        <strain evidence="4">cv. Nipponbare</strain>
    </source>
</reference>
<organism evidence="3 4">
    <name type="scientific">Oryza sativa subsp. japonica</name>
    <name type="common">Rice</name>
    <dbReference type="NCBI Taxonomy" id="39947"/>
    <lineage>
        <taxon>Eukaryota</taxon>
        <taxon>Viridiplantae</taxon>
        <taxon>Streptophyta</taxon>
        <taxon>Embryophyta</taxon>
        <taxon>Tracheophyta</taxon>
        <taxon>Spermatophyta</taxon>
        <taxon>Magnoliopsida</taxon>
        <taxon>Liliopsida</taxon>
        <taxon>Poales</taxon>
        <taxon>Poaceae</taxon>
        <taxon>BOP clade</taxon>
        <taxon>Oryzoideae</taxon>
        <taxon>Oryzeae</taxon>
        <taxon>Oryzinae</taxon>
        <taxon>Oryza</taxon>
        <taxon>Oryza sativa</taxon>
    </lineage>
</organism>
<dbReference type="AlphaFoldDB" id="Q6AUJ6"/>
<feature type="compositionally biased region" description="Basic residues" evidence="1">
    <location>
        <begin position="103"/>
        <end position="117"/>
    </location>
</feature>
<evidence type="ECO:0000256" key="2">
    <source>
        <dbReference type="SAM" id="Phobius"/>
    </source>
</evidence>
<feature type="compositionally biased region" description="Basic and acidic residues" evidence="1">
    <location>
        <begin position="163"/>
        <end position="184"/>
    </location>
</feature>
<evidence type="ECO:0000313" key="4">
    <source>
        <dbReference type="Proteomes" id="UP000000763"/>
    </source>
</evidence>
<feature type="region of interest" description="Disordered" evidence="1">
    <location>
        <begin position="85"/>
        <end position="117"/>
    </location>
</feature>